<reference evidence="1" key="1">
    <citation type="submission" date="2022-10" db="EMBL/GenBank/DDBJ databases">
        <title>Hoeflea sp. G2-23, isolated from marine algae.</title>
        <authorList>
            <person name="Kristyanto S."/>
            <person name="Kim J.M."/>
            <person name="Jeon C.O."/>
        </authorList>
    </citation>
    <scope>NUCLEOTIDE SEQUENCE</scope>
    <source>
        <strain evidence="1">G2-23</strain>
    </source>
</reference>
<comment type="caution">
    <text evidence="1">The sequence shown here is derived from an EMBL/GenBank/DDBJ whole genome shotgun (WGS) entry which is preliminary data.</text>
</comment>
<protein>
    <submittedName>
        <fullName evidence="1">Uncharacterized protein</fullName>
    </submittedName>
</protein>
<name>A0ABT3ZCY2_9HYPH</name>
<gene>
    <name evidence="1" type="ORF">OEG84_18460</name>
</gene>
<accession>A0ABT3ZCY2</accession>
<evidence type="ECO:0000313" key="2">
    <source>
        <dbReference type="Proteomes" id="UP001073227"/>
    </source>
</evidence>
<organism evidence="1 2">
    <name type="scientific">Hoeflea algicola</name>
    <dbReference type="NCBI Taxonomy" id="2983763"/>
    <lineage>
        <taxon>Bacteria</taxon>
        <taxon>Pseudomonadati</taxon>
        <taxon>Pseudomonadota</taxon>
        <taxon>Alphaproteobacteria</taxon>
        <taxon>Hyphomicrobiales</taxon>
        <taxon>Rhizobiaceae</taxon>
        <taxon>Hoeflea</taxon>
    </lineage>
</organism>
<evidence type="ECO:0000313" key="1">
    <source>
        <dbReference type="EMBL" id="MCY0149635.1"/>
    </source>
</evidence>
<keyword evidence="2" id="KW-1185">Reference proteome</keyword>
<dbReference type="RefSeq" id="WP_267655086.1">
    <property type="nucleotide sequence ID" value="NZ_JAOVZR010000001.1"/>
</dbReference>
<dbReference type="EMBL" id="JAOVZR010000001">
    <property type="protein sequence ID" value="MCY0149635.1"/>
    <property type="molecule type" value="Genomic_DNA"/>
</dbReference>
<sequence length="99" mass="11445">MRHIVGINWREMLELKLRRSSRTEFQKFHADFMGRLYPNDYIPVGAHGNLGDGGMDGYLQSKNAVYQCYGADNGKSFNVRYVIKKITEDFDLAIKKTHT</sequence>
<proteinExistence type="predicted"/>
<dbReference type="Proteomes" id="UP001073227">
    <property type="component" value="Unassembled WGS sequence"/>
</dbReference>